<accession>A0ABT0AKW9</accession>
<sequence length="136" mass="15617">MSNLENFNNLYANLAESAYNDRPNNFPELSNMRKEQKIDFSKHYVNKKTKLVETKGGTHLPNNGIVYLQPDKTLENKTEYYIDYSDTDFFGNPQAKKKNSQKGLLTDEKAGFNAYFVTDSPTLSQETKQTYLAIRG</sequence>
<reference evidence="1 2" key="1">
    <citation type="journal article" date="2022" name="Microbiol. Res.">
        <title>Comparative genome analysis, predicted lifestyle and antimicrobial strategies of Lactococcus carnosus and Lactococcus paracarnosus isolated from meat.</title>
        <authorList>
            <person name="Werum V."/>
            <person name="Ehrmann M."/>
            <person name="Vogel R."/>
            <person name="Hilgarth M."/>
        </authorList>
    </citation>
    <scope>NUCLEOTIDE SEQUENCE [LARGE SCALE GENOMIC DNA]</scope>
    <source>
        <strain evidence="1 2">TMW21897</strain>
    </source>
</reference>
<organism evidence="1 2">
    <name type="scientific">Pseudolactococcus paracarnosus</name>
    <dbReference type="NCBI Taxonomy" id="2749962"/>
    <lineage>
        <taxon>Bacteria</taxon>
        <taxon>Bacillati</taxon>
        <taxon>Bacillota</taxon>
        <taxon>Bacilli</taxon>
        <taxon>Lactobacillales</taxon>
        <taxon>Streptococcaceae</taxon>
        <taxon>Pseudolactococcus</taxon>
    </lineage>
</organism>
<keyword evidence="2" id="KW-1185">Reference proteome</keyword>
<gene>
    <name evidence="1" type="ORF">GYN19_04255</name>
</gene>
<comment type="caution">
    <text evidence="1">The sequence shown here is derived from an EMBL/GenBank/DDBJ whole genome shotgun (WGS) entry which is preliminary data.</text>
</comment>
<dbReference type="Proteomes" id="UP001522462">
    <property type="component" value="Unassembled WGS sequence"/>
</dbReference>
<dbReference type="EMBL" id="JAAEDA010000004">
    <property type="protein sequence ID" value="MCJ1977167.1"/>
    <property type="molecule type" value="Genomic_DNA"/>
</dbReference>
<feature type="non-terminal residue" evidence="1">
    <location>
        <position position="136"/>
    </location>
</feature>
<evidence type="ECO:0000313" key="2">
    <source>
        <dbReference type="Proteomes" id="UP001522462"/>
    </source>
</evidence>
<protein>
    <submittedName>
        <fullName evidence="1">Uncharacterized protein</fullName>
    </submittedName>
</protein>
<evidence type="ECO:0000313" key="1">
    <source>
        <dbReference type="EMBL" id="MCJ1977167.1"/>
    </source>
</evidence>
<proteinExistence type="predicted"/>
<name>A0ABT0AKW9_9LACT</name>